<dbReference type="SUPFAM" id="SSF47384">
    <property type="entry name" value="Homodimeric domain of signal transducing histidine kinase"/>
    <property type="match status" value="1"/>
</dbReference>
<dbReference type="PANTHER" id="PTHR45528">
    <property type="entry name" value="SENSOR HISTIDINE KINASE CPXA"/>
    <property type="match status" value="1"/>
</dbReference>
<dbReference type="InterPro" id="IPR004358">
    <property type="entry name" value="Sig_transdc_His_kin-like_C"/>
</dbReference>
<evidence type="ECO:0000256" key="10">
    <source>
        <dbReference type="ARBA" id="ARBA00022840"/>
    </source>
</evidence>
<dbReference type="RefSeq" id="WP_191696999.1">
    <property type="nucleotide sequence ID" value="NZ_JACSQO010000003.1"/>
</dbReference>
<evidence type="ECO:0000256" key="6">
    <source>
        <dbReference type="ARBA" id="ARBA00022679"/>
    </source>
</evidence>
<dbReference type="InterPro" id="IPR050398">
    <property type="entry name" value="HssS/ArlS-like"/>
</dbReference>
<keyword evidence="4" id="KW-1003">Cell membrane</keyword>
<evidence type="ECO:0000259" key="18">
    <source>
        <dbReference type="PROSITE" id="PS50109"/>
    </source>
</evidence>
<evidence type="ECO:0000256" key="4">
    <source>
        <dbReference type="ARBA" id="ARBA00022475"/>
    </source>
</evidence>
<evidence type="ECO:0000256" key="11">
    <source>
        <dbReference type="ARBA" id="ARBA00022989"/>
    </source>
</evidence>
<accession>A0ABR8R9E5</accession>
<comment type="caution">
    <text evidence="20">The sequence shown here is derived from an EMBL/GenBank/DDBJ whole genome shotgun (WGS) entry which is preliminary data.</text>
</comment>
<dbReference type="InterPro" id="IPR036097">
    <property type="entry name" value="HisK_dim/P_sf"/>
</dbReference>
<keyword evidence="11 17" id="KW-1133">Transmembrane helix</keyword>
<evidence type="ECO:0000256" key="9">
    <source>
        <dbReference type="ARBA" id="ARBA00022777"/>
    </source>
</evidence>
<comment type="subcellular location">
    <subcellularLocation>
        <location evidence="2">Cell membrane</location>
        <topology evidence="2">Multi-pass membrane protein</topology>
    </subcellularLocation>
</comment>
<evidence type="ECO:0000256" key="5">
    <source>
        <dbReference type="ARBA" id="ARBA00022553"/>
    </source>
</evidence>
<dbReference type="Gene3D" id="1.10.287.130">
    <property type="match status" value="1"/>
</dbReference>
<evidence type="ECO:0000256" key="3">
    <source>
        <dbReference type="ARBA" id="ARBA00012438"/>
    </source>
</evidence>
<dbReference type="Gene3D" id="3.30.565.10">
    <property type="entry name" value="Histidine kinase-like ATPase, C-terminal domain"/>
    <property type="match status" value="1"/>
</dbReference>
<evidence type="ECO:0000256" key="17">
    <source>
        <dbReference type="SAM" id="Phobius"/>
    </source>
</evidence>
<dbReference type="SMART" id="SM00304">
    <property type="entry name" value="HAMP"/>
    <property type="match status" value="1"/>
</dbReference>
<dbReference type="GO" id="GO:0016301">
    <property type="term" value="F:kinase activity"/>
    <property type="evidence" value="ECO:0007669"/>
    <property type="project" value="UniProtKB-KW"/>
</dbReference>
<evidence type="ECO:0000256" key="12">
    <source>
        <dbReference type="ARBA" id="ARBA00023012"/>
    </source>
</evidence>
<comment type="function">
    <text evidence="15">Member of the two-component regulatory system HssS/HssR involved in intracellular heme homeostasis and tempering of staphylococcal virulence. HssS functions as a heme sensor histidine kinase which is autophosphorylated at a histidine residue and transfers its phosphate group to an aspartate residue of HssR. HssR/HssS activates the expression of hrtAB, an efflux pump, in response to extracellular heme, hemin, hemoglobin or blood.</text>
</comment>
<dbReference type="PRINTS" id="PR00344">
    <property type="entry name" value="BCTRLSENSOR"/>
</dbReference>
<keyword evidence="9 20" id="KW-0418">Kinase</keyword>
<evidence type="ECO:0000259" key="19">
    <source>
        <dbReference type="PROSITE" id="PS50885"/>
    </source>
</evidence>
<dbReference type="Pfam" id="PF00512">
    <property type="entry name" value="HisKA"/>
    <property type="match status" value="1"/>
</dbReference>
<evidence type="ECO:0000256" key="15">
    <source>
        <dbReference type="ARBA" id="ARBA00037219"/>
    </source>
</evidence>
<dbReference type="SMART" id="SM00387">
    <property type="entry name" value="HATPase_c"/>
    <property type="match status" value="1"/>
</dbReference>
<dbReference type="SMART" id="SM00388">
    <property type="entry name" value="HisKA"/>
    <property type="match status" value="1"/>
</dbReference>
<dbReference type="CDD" id="cd06225">
    <property type="entry name" value="HAMP"/>
    <property type="match status" value="1"/>
</dbReference>
<dbReference type="PROSITE" id="PS50885">
    <property type="entry name" value="HAMP"/>
    <property type="match status" value="1"/>
</dbReference>
<evidence type="ECO:0000256" key="2">
    <source>
        <dbReference type="ARBA" id="ARBA00004651"/>
    </source>
</evidence>
<keyword evidence="5" id="KW-0597">Phosphoprotein</keyword>
<keyword evidence="8" id="KW-0547">Nucleotide-binding</keyword>
<gene>
    <name evidence="20" type="ORF">H9650_08475</name>
</gene>
<dbReference type="EC" id="2.7.13.3" evidence="3"/>
<feature type="domain" description="Histidine kinase" evidence="18">
    <location>
        <begin position="245"/>
        <end position="457"/>
    </location>
</feature>
<feature type="transmembrane region" description="Helical" evidence="17">
    <location>
        <begin position="12"/>
        <end position="33"/>
    </location>
</feature>
<keyword evidence="12" id="KW-0902">Two-component regulatory system</keyword>
<dbReference type="InterPro" id="IPR003661">
    <property type="entry name" value="HisK_dim/P_dom"/>
</dbReference>
<keyword evidence="14 17" id="KW-0472">Membrane</keyword>
<name>A0ABR8R9E5_9BACI</name>
<dbReference type="Proteomes" id="UP000640786">
    <property type="component" value="Unassembled WGS sequence"/>
</dbReference>
<comment type="catalytic activity">
    <reaction evidence="1">
        <text>ATP + protein L-histidine = ADP + protein N-phospho-L-histidine.</text>
        <dbReference type="EC" id="2.7.13.3"/>
    </reaction>
</comment>
<dbReference type="InterPro" id="IPR005467">
    <property type="entry name" value="His_kinase_dom"/>
</dbReference>
<dbReference type="SUPFAM" id="SSF158472">
    <property type="entry name" value="HAMP domain-like"/>
    <property type="match status" value="1"/>
</dbReference>
<keyword evidence="10" id="KW-0067">ATP-binding</keyword>
<keyword evidence="6" id="KW-0808">Transferase</keyword>
<keyword evidence="21" id="KW-1185">Reference proteome</keyword>
<dbReference type="EMBL" id="JACSQO010000003">
    <property type="protein sequence ID" value="MBD7944152.1"/>
    <property type="molecule type" value="Genomic_DNA"/>
</dbReference>
<organism evidence="20 21">
    <name type="scientific">Psychrobacillus faecigallinarum</name>
    <dbReference type="NCBI Taxonomy" id="2762235"/>
    <lineage>
        <taxon>Bacteria</taxon>
        <taxon>Bacillati</taxon>
        <taxon>Bacillota</taxon>
        <taxon>Bacilli</taxon>
        <taxon>Bacillales</taxon>
        <taxon>Bacillaceae</taxon>
        <taxon>Psychrobacillus</taxon>
    </lineage>
</organism>
<dbReference type="PANTHER" id="PTHR45528:SF11">
    <property type="entry name" value="HISTIDINE KINASE"/>
    <property type="match status" value="1"/>
</dbReference>
<dbReference type="InterPro" id="IPR003594">
    <property type="entry name" value="HATPase_dom"/>
</dbReference>
<evidence type="ECO:0000256" key="13">
    <source>
        <dbReference type="ARBA" id="ARBA00023026"/>
    </source>
</evidence>
<feature type="domain" description="HAMP" evidence="19">
    <location>
        <begin position="185"/>
        <end position="237"/>
    </location>
</feature>
<evidence type="ECO:0000256" key="14">
    <source>
        <dbReference type="ARBA" id="ARBA00023136"/>
    </source>
</evidence>
<evidence type="ECO:0000313" key="21">
    <source>
        <dbReference type="Proteomes" id="UP000640786"/>
    </source>
</evidence>
<proteinExistence type="predicted"/>
<evidence type="ECO:0000256" key="7">
    <source>
        <dbReference type="ARBA" id="ARBA00022692"/>
    </source>
</evidence>
<evidence type="ECO:0000256" key="8">
    <source>
        <dbReference type="ARBA" id="ARBA00022741"/>
    </source>
</evidence>
<dbReference type="SUPFAM" id="SSF55874">
    <property type="entry name" value="ATPase domain of HSP90 chaperone/DNA topoisomerase II/histidine kinase"/>
    <property type="match status" value="1"/>
</dbReference>
<dbReference type="InterPro" id="IPR036890">
    <property type="entry name" value="HATPase_C_sf"/>
</dbReference>
<dbReference type="Pfam" id="PF00672">
    <property type="entry name" value="HAMP"/>
    <property type="match status" value="1"/>
</dbReference>
<evidence type="ECO:0000256" key="16">
    <source>
        <dbReference type="ARBA" id="ARBA00040841"/>
    </source>
</evidence>
<dbReference type="CDD" id="cd00082">
    <property type="entry name" value="HisKA"/>
    <property type="match status" value="1"/>
</dbReference>
<evidence type="ECO:0000313" key="20">
    <source>
        <dbReference type="EMBL" id="MBD7944152.1"/>
    </source>
</evidence>
<dbReference type="CDD" id="cd00075">
    <property type="entry name" value="HATPase"/>
    <property type="match status" value="1"/>
</dbReference>
<keyword evidence="13" id="KW-0843">Virulence</keyword>
<feature type="transmembrane region" description="Helical" evidence="17">
    <location>
        <begin position="163"/>
        <end position="184"/>
    </location>
</feature>
<protein>
    <recommendedName>
        <fullName evidence="16">Heme sensor protein HssS</fullName>
        <ecNumber evidence="3">2.7.13.3</ecNumber>
    </recommendedName>
</protein>
<dbReference type="Gene3D" id="6.10.340.10">
    <property type="match status" value="1"/>
</dbReference>
<dbReference type="Pfam" id="PF02518">
    <property type="entry name" value="HATPase_c"/>
    <property type="match status" value="1"/>
</dbReference>
<dbReference type="InterPro" id="IPR003660">
    <property type="entry name" value="HAMP_dom"/>
</dbReference>
<dbReference type="PROSITE" id="PS50109">
    <property type="entry name" value="HIS_KIN"/>
    <property type="match status" value="1"/>
</dbReference>
<reference evidence="20 21" key="1">
    <citation type="submission" date="2020-08" db="EMBL/GenBank/DDBJ databases">
        <title>A Genomic Blueprint of the Chicken Gut Microbiome.</title>
        <authorList>
            <person name="Gilroy R."/>
            <person name="Ravi A."/>
            <person name="Getino M."/>
            <person name="Pursley I."/>
            <person name="Horton D.L."/>
            <person name="Alikhan N.-F."/>
            <person name="Baker D."/>
            <person name="Gharbi K."/>
            <person name="Hall N."/>
            <person name="Watson M."/>
            <person name="Adriaenssens E.M."/>
            <person name="Foster-Nyarko E."/>
            <person name="Jarju S."/>
            <person name="Secka A."/>
            <person name="Antonio M."/>
            <person name="Oren A."/>
            <person name="Chaudhuri R."/>
            <person name="La Ragione R.M."/>
            <person name="Hildebrand F."/>
            <person name="Pallen M.J."/>
        </authorList>
    </citation>
    <scope>NUCLEOTIDE SEQUENCE [LARGE SCALE GENOMIC DNA]</scope>
    <source>
        <strain evidence="20 21">Sa2BUA9</strain>
    </source>
</reference>
<sequence>MRSLYRQYTLATLFIITISILAGLLIVSLVYNIQIKEKNDEKNVEVAIEITTVLEEMHGGGFDKYLESITKLGYQAYVINEKGEEYSFGEPFSDKELSDETRFQVLNGNIYHGMRDYQGKLFIFNHYANSVSNTVGIPYEHEGMVYGLFIRPNNQLLFSDMHLLLLGFLLALAVIILTSMLVLAQQLVKPIKQLNDATKHVMEENYRVDLDITRKDELGQLARNFSNMVKQLELNDESRKAFISNVSHDFQSPLLNIQGYADLLKSTDLNMEERESYLQVIEQETKRLSNLTKQLLLLTSLDQSARPVRKSNFKLDEQLKEVIYKYRWRLEEQNIDLSYEMEPVMFYGDADLLENVWDNVLTNAIKYNMANGEISIRVIEDNEYVNISFQDSGIGMEVEEINQIFERFYRIDSSRTKDGSGLGLAIVKEIVDLHSGKVEVTSNGKEGTLFVISLPRN</sequence>
<keyword evidence="7 17" id="KW-0812">Transmembrane</keyword>
<evidence type="ECO:0000256" key="1">
    <source>
        <dbReference type="ARBA" id="ARBA00000085"/>
    </source>
</evidence>